<dbReference type="RefSeq" id="WP_057795988.1">
    <property type="nucleotide sequence ID" value="NZ_LAXJ01000024.1"/>
</dbReference>
<accession>A0A0T5NQ10</accession>
<reference evidence="1 2" key="1">
    <citation type="submission" date="2015-04" db="EMBL/GenBank/DDBJ databases">
        <title>The draft genome sequence of Roseovarius sp.R12b.</title>
        <authorList>
            <person name="Li G."/>
            <person name="Lai Q."/>
            <person name="Shao Z."/>
            <person name="Yan P."/>
        </authorList>
    </citation>
    <scope>NUCLEOTIDE SEQUENCE [LARGE SCALE GENOMIC DNA]</scope>
    <source>
        <strain evidence="1 2">R12B</strain>
    </source>
</reference>
<evidence type="ECO:0008006" key="3">
    <source>
        <dbReference type="Google" id="ProtNLM"/>
    </source>
</evidence>
<name>A0A0T5NQ10_9RHOB</name>
<comment type="caution">
    <text evidence="1">The sequence shown here is derived from an EMBL/GenBank/DDBJ whole genome shotgun (WGS) entry which is preliminary data.</text>
</comment>
<keyword evidence="2" id="KW-1185">Reference proteome</keyword>
<proteinExistence type="predicted"/>
<dbReference type="EMBL" id="LAXJ01000024">
    <property type="protein sequence ID" value="KRS11048.1"/>
    <property type="molecule type" value="Genomic_DNA"/>
</dbReference>
<gene>
    <name evidence="1" type="ORF">XM53_18385</name>
</gene>
<evidence type="ECO:0000313" key="1">
    <source>
        <dbReference type="EMBL" id="KRS11048.1"/>
    </source>
</evidence>
<evidence type="ECO:0000313" key="2">
    <source>
        <dbReference type="Proteomes" id="UP000051295"/>
    </source>
</evidence>
<dbReference type="PATRIC" id="fig|1641875.4.peg.2202"/>
<dbReference type="Proteomes" id="UP000051295">
    <property type="component" value="Unassembled WGS sequence"/>
</dbReference>
<dbReference type="OrthoDB" id="7837432at2"/>
<sequence>MATQLKFTLDWNCVIEVEECRADAPTIIELVDHHRAGAAEVALLAASASENAKSKRFPGNSRLFQDRISLLGWSDLPLVPMPAIIGLSYIDFCYIVGDGDDFERKMDALWQVIAPNVNRHAVSYLKEGEKLTDDAIQSVELSRWRNTWCDVVSAYSHIAAGRDVFVTKNTKDFQRNAHKLARLGMEKICKPKEALALLS</sequence>
<organism evidence="1 2">
    <name type="scientific">Roseovarius atlanticus</name>
    <dbReference type="NCBI Taxonomy" id="1641875"/>
    <lineage>
        <taxon>Bacteria</taxon>
        <taxon>Pseudomonadati</taxon>
        <taxon>Pseudomonadota</taxon>
        <taxon>Alphaproteobacteria</taxon>
        <taxon>Rhodobacterales</taxon>
        <taxon>Roseobacteraceae</taxon>
        <taxon>Roseovarius</taxon>
    </lineage>
</organism>
<protein>
    <recommendedName>
        <fullName evidence="3">PIN domain-containing protein</fullName>
    </recommendedName>
</protein>
<dbReference type="AlphaFoldDB" id="A0A0T5NQ10"/>